<evidence type="ECO:0000313" key="4">
    <source>
        <dbReference type="Proteomes" id="UP000027318"/>
    </source>
</evidence>
<dbReference type="InterPro" id="IPR027417">
    <property type="entry name" value="P-loop_NTPase"/>
</dbReference>
<dbReference type="SMART" id="SM00833">
    <property type="entry name" value="CobW_C"/>
    <property type="match status" value="1"/>
</dbReference>
<sequence>MAYKLPTHLITGFLGSGKTTAIQALLAQKPEHERWALIVNEFGEVGVDPMAIETRDDLQLTPLSGGCVCCRLGPQLHTSLKQLLETESFDRLLIEPTGMGHPSGMLDTLRKPWFRDRLDLRAVICLLDPRQLRQEALLQNASFIDQIHMADVVVANKADLASDEDLQHFYQSLGEVYPPKQQLLVTQRGRFDINLLDVVRDGQFQALRPQAHHHDHAPHHAHDEVAEPVRMLPEPCRPVRYQNAGQGLVSCGWIFHPEDIFSFDDLESLLQSLQGVVRLKGVFRLGAAWVFINRVGTEMDYDAINYRRDSRLEILASAALDWDEIEAALIRLVEKGVDSPYRDL</sequence>
<reference evidence="3 4" key="1">
    <citation type="journal article" date="2005" name="Int. J. Syst. Evol. Microbiol.">
        <title>Nitrincola lacisaponensis gen. nov., sp. nov., a novel alkaliphilic bacterium isolated from an alkaline, saline lake.</title>
        <authorList>
            <person name="Dimitriu P.A."/>
            <person name="Shukla S.K."/>
            <person name="Conradt J."/>
            <person name="Marquez M.C."/>
            <person name="Ventosa A."/>
            <person name="Maglia A."/>
            <person name="Peyton B.M."/>
            <person name="Pinkart H.C."/>
            <person name="Mormile M.R."/>
        </authorList>
    </citation>
    <scope>NUCLEOTIDE SEQUENCE [LARGE SCALE GENOMIC DNA]</scope>
    <source>
        <strain evidence="3 4">4CA</strain>
    </source>
</reference>
<keyword evidence="4" id="KW-1185">Reference proteome</keyword>
<dbReference type="AlphaFoldDB" id="A0A063YAB8"/>
<dbReference type="Gene3D" id="3.40.50.300">
    <property type="entry name" value="P-loop containing nucleotide triphosphate hydrolases"/>
    <property type="match status" value="1"/>
</dbReference>
<dbReference type="PANTHER" id="PTHR13748">
    <property type="entry name" value="COBW-RELATED"/>
    <property type="match status" value="1"/>
</dbReference>
<dbReference type="InterPro" id="IPR051316">
    <property type="entry name" value="Zinc-reg_GTPase_activator"/>
</dbReference>
<protein>
    <submittedName>
        <fullName evidence="3">Putative metal chaperone, involved in Zn homeostasis, GTPase of family</fullName>
    </submittedName>
</protein>
<dbReference type="PANTHER" id="PTHR13748:SF46">
    <property type="entry name" value="ZINC CHAPERONE YEIR"/>
    <property type="match status" value="1"/>
</dbReference>
<evidence type="ECO:0000313" key="3">
    <source>
        <dbReference type="EMBL" id="KDE41272.1"/>
    </source>
</evidence>
<dbReference type="InterPro" id="IPR003495">
    <property type="entry name" value="CobW/HypB/UreG_nucleotide-bd"/>
</dbReference>
<dbReference type="Proteomes" id="UP000027318">
    <property type="component" value="Unassembled WGS sequence"/>
</dbReference>
<dbReference type="SUPFAM" id="SSF52540">
    <property type="entry name" value="P-loop containing nucleoside triphosphate hydrolases"/>
    <property type="match status" value="1"/>
</dbReference>
<comment type="caution">
    <text evidence="3">The sequence shown here is derived from an EMBL/GenBank/DDBJ whole genome shotgun (WGS) entry which is preliminary data.</text>
</comment>
<dbReference type="CDD" id="cd03112">
    <property type="entry name" value="CobW-like"/>
    <property type="match status" value="1"/>
</dbReference>
<dbReference type="Pfam" id="PF02492">
    <property type="entry name" value="cobW"/>
    <property type="match status" value="1"/>
</dbReference>
<dbReference type="OrthoDB" id="9808822at2"/>
<dbReference type="STRING" id="267850.ADINL_0345"/>
<feature type="domain" description="CobW C-terminal" evidence="2">
    <location>
        <begin position="250"/>
        <end position="333"/>
    </location>
</feature>
<evidence type="ECO:0000256" key="1">
    <source>
        <dbReference type="ARBA" id="ARBA00045658"/>
    </source>
</evidence>
<evidence type="ECO:0000259" key="2">
    <source>
        <dbReference type="SMART" id="SM00833"/>
    </source>
</evidence>
<dbReference type="Pfam" id="PF07683">
    <property type="entry name" value="CobW_C"/>
    <property type="match status" value="1"/>
</dbReference>
<gene>
    <name evidence="3" type="ORF">ADINL_0345</name>
</gene>
<proteinExistence type="predicted"/>
<dbReference type="EMBL" id="JMSZ01000007">
    <property type="protein sequence ID" value="KDE41272.1"/>
    <property type="molecule type" value="Genomic_DNA"/>
</dbReference>
<dbReference type="RefSeq" id="WP_036543132.1">
    <property type="nucleotide sequence ID" value="NZ_JMSZ01000007.1"/>
</dbReference>
<dbReference type="InterPro" id="IPR011629">
    <property type="entry name" value="CobW-like_C"/>
</dbReference>
<name>A0A063YAB8_9GAMM</name>
<accession>A0A063YAB8</accession>
<organism evidence="3 4">
    <name type="scientific">Nitrincola lacisaponensis</name>
    <dbReference type="NCBI Taxonomy" id="267850"/>
    <lineage>
        <taxon>Bacteria</taxon>
        <taxon>Pseudomonadati</taxon>
        <taxon>Pseudomonadota</taxon>
        <taxon>Gammaproteobacteria</taxon>
        <taxon>Oceanospirillales</taxon>
        <taxon>Oceanospirillaceae</taxon>
        <taxon>Nitrincola</taxon>
    </lineage>
</organism>
<dbReference type="GO" id="GO:0005737">
    <property type="term" value="C:cytoplasm"/>
    <property type="evidence" value="ECO:0007669"/>
    <property type="project" value="TreeGrafter"/>
</dbReference>
<comment type="function">
    <text evidence="1">Zinc chaperone that directly transfers zinc cofactor to target proteins, thereby activating them. Zinc is transferred from the CXCC motif in the GTPase domain to the zinc binding site in target proteins in a process requiring GTP hydrolysis.</text>
</comment>